<organism evidence="1 2">
    <name type="scientific">Thraustotheca clavata</name>
    <dbReference type="NCBI Taxonomy" id="74557"/>
    <lineage>
        <taxon>Eukaryota</taxon>
        <taxon>Sar</taxon>
        <taxon>Stramenopiles</taxon>
        <taxon>Oomycota</taxon>
        <taxon>Saprolegniomycetes</taxon>
        <taxon>Saprolegniales</taxon>
        <taxon>Achlyaceae</taxon>
        <taxon>Thraustotheca</taxon>
    </lineage>
</organism>
<proteinExistence type="predicted"/>
<protein>
    <submittedName>
        <fullName evidence="1">Uncharacterized protein</fullName>
    </submittedName>
</protein>
<dbReference type="Proteomes" id="UP000243217">
    <property type="component" value="Unassembled WGS sequence"/>
</dbReference>
<evidence type="ECO:0000313" key="2">
    <source>
        <dbReference type="Proteomes" id="UP000243217"/>
    </source>
</evidence>
<sequence length="116" mass="13199">MNDLSNYFENKGYPEFIEKKIHVLAVLPLVKLPESSATIFDKKIDEIYEHVVQSKEKTYVHSLTGSTKGKELLQDLNIRVEPVGAVPFNMGSEVVAFKWENDQGQQIVFSERRAAT</sequence>
<evidence type="ECO:0000313" key="1">
    <source>
        <dbReference type="EMBL" id="OQR85155.1"/>
    </source>
</evidence>
<keyword evidence="2" id="KW-1185">Reference proteome</keyword>
<gene>
    <name evidence="1" type="ORF">THRCLA_23055</name>
</gene>
<reference evidence="1 2" key="1">
    <citation type="journal article" date="2014" name="Genome Biol. Evol.">
        <title>The secreted proteins of Achlya hypogyna and Thraustotheca clavata identify the ancestral oomycete secretome and reveal gene acquisitions by horizontal gene transfer.</title>
        <authorList>
            <person name="Misner I."/>
            <person name="Blouin N."/>
            <person name="Leonard G."/>
            <person name="Richards T.A."/>
            <person name="Lane C.E."/>
        </authorList>
    </citation>
    <scope>NUCLEOTIDE SEQUENCE [LARGE SCALE GENOMIC DNA]</scope>
    <source>
        <strain evidence="1 2">ATCC 34112</strain>
    </source>
</reference>
<accession>A0A1V9YHE4</accession>
<dbReference type="EMBL" id="JNBS01003872">
    <property type="protein sequence ID" value="OQR85155.1"/>
    <property type="molecule type" value="Genomic_DNA"/>
</dbReference>
<name>A0A1V9YHE4_9STRA</name>
<dbReference type="OrthoDB" id="146046at2759"/>
<comment type="caution">
    <text evidence="1">The sequence shown here is derived from an EMBL/GenBank/DDBJ whole genome shotgun (WGS) entry which is preliminary data.</text>
</comment>
<dbReference type="AlphaFoldDB" id="A0A1V9YHE4"/>